<dbReference type="AlphaFoldDB" id="A0A5C6CMN6"/>
<keyword evidence="3" id="KW-1185">Reference proteome</keyword>
<dbReference type="RefSeq" id="WP_146451825.1">
    <property type="nucleotide sequence ID" value="NZ_SJPS01000005.1"/>
</dbReference>
<gene>
    <name evidence="2" type="ORF">Pla144_34760</name>
</gene>
<accession>A0A5C6CMN6</accession>
<reference evidence="2 3" key="1">
    <citation type="submission" date="2019-02" db="EMBL/GenBank/DDBJ databases">
        <title>Deep-cultivation of Planctomycetes and their phenomic and genomic characterization uncovers novel biology.</title>
        <authorList>
            <person name="Wiegand S."/>
            <person name="Jogler M."/>
            <person name="Boedeker C."/>
            <person name="Pinto D."/>
            <person name="Vollmers J."/>
            <person name="Rivas-Marin E."/>
            <person name="Kohn T."/>
            <person name="Peeters S.H."/>
            <person name="Heuer A."/>
            <person name="Rast P."/>
            <person name="Oberbeckmann S."/>
            <person name="Bunk B."/>
            <person name="Jeske O."/>
            <person name="Meyerdierks A."/>
            <person name="Storesund J.E."/>
            <person name="Kallscheuer N."/>
            <person name="Luecker S."/>
            <person name="Lage O.M."/>
            <person name="Pohl T."/>
            <person name="Merkel B.J."/>
            <person name="Hornburger P."/>
            <person name="Mueller R.-W."/>
            <person name="Bruemmer F."/>
            <person name="Labrenz M."/>
            <person name="Spormann A.M."/>
            <person name="Op Den Camp H."/>
            <person name="Overmann J."/>
            <person name="Amann R."/>
            <person name="Jetten M.S.M."/>
            <person name="Mascher T."/>
            <person name="Medema M.H."/>
            <person name="Devos D.P."/>
            <person name="Kaster A.-K."/>
            <person name="Ovreas L."/>
            <person name="Rohde M."/>
            <person name="Galperin M.Y."/>
            <person name="Jogler C."/>
        </authorList>
    </citation>
    <scope>NUCLEOTIDE SEQUENCE [LARGE SCALE GENOMIC DNA]</scope>
    <source>
        <strain evidence="2 3">Pla144</strain>
    </source>
</reference>
<proteinExistence type="predicted"/>
<feature type="domain" description="PSP1 C-terminal" evidence="1">
    <location>
        <begin position="62"/>
        <end position="147"/>
    </location>
</feature>
<comment type="caution">
    <text evidence="2">The sequence shown here is derived from an EMBL/GenBank/DDBJ whole genome shotgun (WGS) entry which is preliminary data.</text>
</comment>
<evidence type="ECO:0000313" key="3">
    <source>
        <dbReference type="Proteomes" id="UP000318437"/>
    </source>
</evidence>
<name>A0A5C6CMN6_9BACT</name>
<dbReference type="Pfam" id="PF04468">
    <property type="entry name" value="PSP1"/>
    <property type="match status" value="1"/>
</dbReference>
<dbReference type="EMBL" id="SJPS01000005">
    <property type="protein sequence ID" value="TWU24591.1"/>
    <property type="molecule type" value="Genomic_DNA"/>
</dbReference>
<dbReference type="PROSITE" id="PS51411">
    <property type="entry name" value="PSP1_C"/>
    <property type="match status" value="1"/>
</dbReference>
<dbReference type="OrthoDB" id="287205at2"/>
<organism evidence="2 3">
    <name type="scientific">Bythopirellula polymerisocia</name>
    <dbReference type="NCBI Taxonomy" id="2528003"/>
    <lineage>
        <taxon>Bacteria</taxon>
        <taxon>Pseudomonadati</taxon>
        <taxon>Planctomycetota</taxon>
        <taxon>Planctomycetia</taxon>
        <taxon>Pirellulales</taxon>
        <taxon>Lacipirellulaceae</taxon>
        <taxon>Bythopirellula</taxon>
    </lineage>
</organism>
<dbReference type="Proteomes" id="UP000318437">
    <property type="component" value="Unassembled WGS sequence"/>
</dbReference>
<sequence>MGYHLVRYSLLGHVGRFASVDATRYPRQTRVIVRSPRGLEIGEILATPEPEASFIQEAAAEGQILRRVTIEDDLLLARLEKHRHEAFAACSDLLASEAVPAVLVDVEHLFDGQGLFFYFLGEVPSSATGVIERLAATYETKVEFRKFTETLTEGCGPSCGTEEAMGQGGCASCTSCAVAIACGTKH</sequence>
<protein>
    <recommendedName>
        <fullName evidence="1">PSP1 C-terminal domain-containing protein</fullName>
    </recommendedName>
</protein>
<dbReference type="InterPro" id="IPR007557">
    <property type="entry name" value="PSP1_C"/>
</dbReference>
<evidence type="ECO:0000313" key="2">
    <source>
        <dbReference type="EMBL" id="TWU24591.1"/>
    </source>
</evidence>
<evidence type="ECO:0000259" key="1">
    <source>
        <dbReference type="PROSITE" id="PS51411"/>
    </source>
</evidence>